<reference evidence="1 2" key="1">
    <citation type="submission" date="2015-03" db="EMBL/GenBank/DDBJ databases">
        <title>Genome Assembly of Staphylococcus cohnii subsp. cohnii strain G22B2.</title>
        <authorList>
            <person name="Nair G."/>
            <person name="Kaur G."/>
            <person name="Khatri I."/>
            <person name="Singh N.K."/>
            <person name="Sathyabama S."/>
            <person name="Maurya S.K."/>
            <person name="Subramanian S."/>
            <person name="Agrewala J.N."/>
            <person name="Mayilraj S."/>
        </authorList>
    </citation>
    <scope>NUCLEOTIDE SEQUENCE [LARGE SCALE GENOMIC DNA]</scope>
    <source>
        <strain evidence="1 2">G22B2</strain>
    </source>
</reference>
<dbReference type="EMBL" id="LAKJ01000006">
    <property type="protein sequence ID" value="KKI64761.1"/>
    <property type="molecule type" value="Genomic_DNA"/>
</dbReference>
<proteinExistence type="predicted"/>
<organism evidence="1 2">
    <name type="scientific">Staphylococcus cohnii subsp. cohnii</name>
    <dbReference type="NCBI Taxonomy" id="74704"/>
    <lineage>
        <taxon>Bacteria</taxon>
        <taxon>Bacillati</taxon>
        <taxon>Bacillota</taxon>
        <taxon>Bacilli</taxon>
        <taxon>Bacillales</taxon>
        <taxon>Staphylococcaceae</taxon>
        <taxon>Staphylococcus</taxon>
        <taxon>Staphylococcus cohnii species complex</taxon>
    </lineage>
</organism>
<accession>A0A0M2NYE6</accession>
<dbReference type="RefSeq" id="WP_046467666.1">
    <property type="nucleotide sequence ID" value="NZ_LAKJ01000006.1"/>
</dbReference>
<evidence type="ECO:0000313" key="1">
    <source>
        <dbReference type="EMBL" id="KKI64761.1"/>
    </source>
</evidence>
<protein>
    <submittedName>
        <fullName evidence="1">Uncharacterized protein</fullName>
    </submittedName>
</protein>
<dbReference type="AlphaFoldDB" id="A0A0M2NYE6"/>
<comment type="caution">
    <text evidence="1">The sequence shown here is derived from an EMBL/GenBank/DDBJ whole genome shotgun (WGS) entry which is preliminary data.</text>
</comment>
<dbReference type="PATRIC" id="fig|74704.6.peg.2365"/>
<name>A0A0M2NYE6_STACC</name>
<sequence>MKTKEFGGTVLNTIDLALSLDDEEMFYGDLLEDKIAMLNDSLNDFVKVYEDRYKTTIVAYAFVGERFSHYGMIGGNGEICGTSSETMKLEHTLNGCDDFAFNITEDKHLELVKMDHDGNNSMKLRLVTKNEFETYSL</sequence>
<evidence type="ECO:0000313" key="2">
    <source>
        <dbReference type="Proteomes" id="UP000034455"/>
    </source>
</evidence>
<gene>
    <name evidence="1" type="ORF">UF66_2282</name>
</gene>
<dbReference type="Proteomes" id="UP000034455">
    <property type="component" value="Unassembled WGS sequence"/>
</dbReference>